<dbReference type="InterPro" id="IPR024516">
    <property type="entry name" value="Mce_C"/>
</dbReference>
<dbReference type="PANTHER" id="PTHR33371">
    <property type="entry name" value="INTERMEMBRANE PHOSPHOLIPID TRANSPORT SYSTEM BINDING PROTEIN MLAD-RELATED"/>
    <property type="match status" value="1"/>
</dbReference>
<evidence type="ECO:0000313" key="5">
    <source>
        <dbReference type="Proteomes" id="UP001428817"/>
    </source>
</evidence>
<dbReference type="Pfam" id="PF11887">
    <property type="entry name" value="Mce4_CUP1"/>
    <property type="match status" value="1"/>
</dbReference>
<sequence length="354" mass="38062">MKPLQDRNQATVGLVTLVVIVLLVVGAFHAEDIPGFGGGTGYSARFAESAGLKEGDEVRVAGIKVGEVTHVGLSRGQVAVEFRVKNVRVGNQSRVAIEIKTLLGEKFLAVRPAGVIQQDPDAPIPVERTSTPFEVPEAFNQLANTVDQIDTAKLARSFRVLSDTFANTPAHFGNTLTGLSRLSETITSRDKEVTALLASTAKVSGVVAQRNEQVARLVRDGNRLLDELSRRKEAITDLLENTRRLADELRGLVRDNRGRIHPALEELDRTTDMLARNKASLEHGIASLANYTRVFIGAVSAGRWFDGYFCGMLNPNIVAGGIQFNPHTCAPPKGLSSGKPGPDSPLFPLLGGGK</sequence>
<dbReference type="PANTHER" id="PTHR33371:SF18">
    <property type="entry name" value="MCE-FAMILY PROTEIN MCE3C"/>
    <property type="match status" value="1"/>
</dbReference>
<organism evidence="4 5">
    <name type="scientific">Pseudonocardia eucalypti</name>
    <dbReference type="NCBI Taxonomy" id="648755"/>
    <lineage>
        <taxon>Bacteria</taxon>
        <taxon>Bacillati</taxon>
        <taxon>Actinomycetota</taxon>
        <taxon>Actinomycetes</taxon>
        <taxon>Pseudonocardiales</taxon>
        <taxon>Pseudonocardiaceae</taxon>
        <taxon>Pseudonocardia</taxon>
    </lineage>
</organism>
<gene>
    <name evidence="4" type="ORF">GCM10023321_64660</name>
</gene>
<dbReference type="NCBIfam" id="TIGR00996">
    <property type="entry name" value="Mtu_fam_mce"/>
    <property type="match status" value="1"/>
</dbReference>
<dbReference type="InterPro" id="IPR005693">
    <property type="entry name" value="Mce"/>
</dbReference>
<dbReference type="PRINTS" id="PR01782">
    <property type="entry name" value="MCEVIRFACTOR"/>
</dbReference>
<feature type="domain" description="Mammalian cell entry C-terminal" evidence="3">
    <location>
        <begin position="120"/>
        <end position="292"/>
    </location>
</feature>
<reference evidence="5" key="1">
    <citation type="journal article" date="2019" name="Int. J. Syst. Evol. Microbiol.">
        <title>The Global Catalogue of Microorganisms (GCM) 10K type strain sequencing project: providing services to taxonomists for standard genome sequencing and annotation.</title>
        <authorList>
            <consortium name="The Broad Institute Genomics Platform"/>
            <consortium name="The Broad Institute Genome Sequencing Center for Infectious Disease"/>
            <person name="Wu L."/>
            <person name="Ma J."/>
        </authorList>
    </citation>
    <scope>NUCLEOTIDE SEQUENCE [LARGE SCALE GENOMIC DNA]</scope>
    <source>
        <strain evidence="5">JCM 18303</strain>
    </source>
</reference>
<dbReference type="InterPro" id="IPR003399">
    <property type="entry name" value="Mce/MlaD"/>
</dbReference>
<dbReference type="EMBL" id="BAABJP010000043">
    <property type="protein sequence ID" value="GAA5169310.1"/>
    <property type="molecule type" value="Genomic_DNA"/>
</dbReference>
<name>A0ABP9QYP1_9PSEU</name>
<evidence type="ECO:0000259" key="3">
    <source>
        <dbReference type="Pfam" id="PF11887"/>
    </source>
</evidence>
<feature type="domain" description="Mce/MlaD" evidence="2">
    <location>
        <begin position="40"/>
        <end position="112"/>
    </location>
</feature>
<dbReference type="Pfam" id="PF02470">
    <property type="entry name" value="MlaD"/>
    <property type="match status" value="1"/>
</dbReference>
<comment type="caution">
    <text evidence="4">The sequence shown here is derived from an EMBL/GenBank/DDBJ whole genome shotgun (WGS) entry which is preliminary data.</text>
</comment>
<feature type="compositionally biased region" description="Low complexity" evidence="1">
    <location>
        <begin position="333"/>
        <end position="346"/>
    </location>
</feature>
<evidence type="ECO:0000256" key="1">
    <source>
        <dbReference type="SAM" id="MobiDB-lite"/>
    </source>
</evidence>
<keyword evidence="5" id="KW-1185">Reference proteome</keyword>
<evidence type="ECO:0000313" key="4">
    <source>
        <dbReference type="EMBL" id="GAA5169310.1"/>
    </source>
</evidence>
<dbReference type="RefSeq" id="WP_185063437.1">
    <property type="nucleotide sequence ID" value="NZ_BAABJP010000043.1"/>
</dbReference>
<evidence type="ECO:0000259" key="2">
    <source>
        <dbReference type="Pfam" id="PF02470"/>
    </source>
</evidence>
<proteinExistence type="predicted"/>
<dbReference type="Proteomes" id="UP001428817">
    <property type="component" value="Unassembled WGS sequence"/>
</dbReference>
<accession>A0ABP9QYP1</accession>
<feature type="region of interest" description="Disordered" evidence="1">
    <location>
        <begin position="333"/>
        <end position="354"/>
    </location>
</feature>
<dbReference type="InterPro" id="IPR052336">
    <property type="entry name" value="MlaD_Phospholipid_Transporter"/>
</dbReference>
<protein>
    <submittedName>
        <fullName evidence="4">MCE family protein</fullName>
    </submittedName>
</protein>